<dbReference type="Gene3D" id="3.10.180.10">
    <property type="entry name" value="2,3-Dihydroxybiphenyl 1,2-Dioxygenase, domain 1"/>
    <property type="match status" value="1"/>
</dbReference>
<organism evidence="3">
    <name type="scientific">hydrothermal vent metagenome</name>
    <dbReference type="NCBI Taxonomy" id="652676"/>
    <lineage>
        <taxon>unclassified sequences</taxon>
        <taxon>metagenomes</taxon>
        <taxon>ecological metagenomes</taxon>
    </lineage>
</organism>
<dbReference type="PANTHER" id="PTHR43048">
    <property type="entry name" value="METHYLMALONYL-COA EPIMERASE"/>
    <property type="match status" value="1"/>
</dbReference>
<dbReference type="InterPro" id="IPR029068">
    <property type="entry name" value="Glyas_Bleomycin-R_OHBP_Dase"/>
</dbReference>
<dbReference type="InterPro" id="IPR037523">
    <property type="entry name" value="VOC_core"/>
</dbReference>
<accession>A0A160V8B1</accession>
<dbReference type="CDD" id="cd06587">
    <property type="entry name" value="VOC"/>
    <property type="match status" value="1"/>
</dbReference>
<dbReference type="GO" id="GO:0004493">
    <property type="term" value="F:methylmalonyl-CoA epimerase activity"/>
    <property type="evidence" value="ECO:0007669"/>
    <property type="project" value="TreeGrafter"/>
</dbReference>
<gene>
    <name evidence="3" type="ORF">MGWOODY_Clf2224</name>
</gene>
<dbReference type="PANTHER" id="PTHR43048:SF5">
    <property type="entry name" value="BLR5325 PROTEIN"/>
    <property type="match status" value="1"/>
</dbReference>
<dbReference type="EMBL" id="FAXA01000198">
    <property type="protein sequence ID" value="CUV02176.1"/>
    <property type="molecule type" value="Genomic_DNA"/>
</dbReference>
<reference evidence="3" key="1">
    <citation type="submission" date="2015-10" db="EMBL/GenBank/DDBJ databases">
        <authorList>
            <person name="Gilbert D.G."/>
        </authorList>
    </citation>
    <scope>NUCLEOTIDE SEQUENCE</scope>
</reference>
<dbReference type="Pfam" id="PF00903">
    <property type="entry name" value="Glyoxalase"/>
    <property type="match status" value="1"/>
</dbReference>
<dbReference type="GO" id="GO:0046872">
    <property type="term" value="F:metal ion binding"/>
    <property type="evidence" value="ECO:0007669"/>
    <property type="project" value="UniProtKB-KW"/>
</dbReference>
<dbReference type="AlphaFoldDB" id="A0A160V8B1"/>
<dbReference type="SUPFAM" id="SSF54593">
    <property type="entry name" value="Glyoxalase/Bleomycin resistance protein/Dihydroxybiphenyl dioxygenase"/>
    <property type="match status" value="1"/>
</dbReference>
<dbReference type="PROSITE" id="PS51819">
    <property type="entry name" value="VOC"/>
    <property type="match status" value="1"/>
</dbReference>
<dbReference type="InterPro" id="IPR051785">
    <property type="entry name" value="MMCE/EMCE_epimerase"/>
</dbReference>
<evidence type="ECO:0000259" key="2">
    <source>
        <dbReference type="PROSITE" id="PS51819"/>
    </source>
</evidence>
<feature type="domain" description="VOC" evidence="2">
    <location>
        <begin position="4"/>
        <end position="129"/>
    </location>
</feature>
<protein>
    <recommendedName>
        <fullName evidence="2">VOC domain-containing protein</fullName>
    </recommendedName>
</protein>
<proteinExistence type="predicted"/>
<evidence type="ECO:0000256" key="1">
    <source>
        <dbReference type="ARBA" id="ARBA00022723"/>
    </source>
</evidence>
<dbReference type="InterPro" id="IPR004360">
    <property type="entry name" value="Glyas_Fos-R_dOase_dom"/>
</dbReference>
<keyword evidence="1" id="KW-0479">Metal-binding</keyword>
<dbReference type="GO" id="GO:0046491">
    <property type="term" value="P:L-methylmalonyl-CoA metabolic process"/>
    <property type="evidence" value="ECO:0007669"/>
    <property type="project" value="TreeGrafter"/>
</dbReference>
<name>A0A160V8B1_9ZZZZ</name>
<evidence type="ECO:0000313" key="3">
    <source>
        <dbReference type="EMBL" id="CUV02176.1"/>
    </source>
</evidence>
<sequence length="131" mass="14445">MEYAINHVHIRAADPHASAAWYEKIFNAKRVSEREVMPGTITIGMQVGGPTRLNISSQPPNSSPERAVPELHRLGLEHFGFHVDDLEAEMARFEAEGIRVILPLTVTPQGIKLAYIEGPDDVVIELVQPAA</sequence>